<dbReference type="EMBL" id="JABBXF010000029">
    <property type="protein sequence ID" value="NVK78829.1"/>
    <property type="molecule type" value="Genomic_DNA"/>
</dbReference>
<dbReference type="RefSeq" id="WP_171081304.1">
    <property type="nucleotide sequence ID" value="NZ_BNBU01000006.1"/>
</dbReference>
<keyword evidence="3" id="KW-1185">Reference proteome</keyword>
<reference evidence="2 3" key="1">
    <citation type="submission" date="2020-04" db="EMBL/GenBank/DDBJ databases">
        <title>Draft Genome Sequence of Streptomyces morookaense DSM 40503, an 8-azaguanine-producing strain.</title>
        <authorList>
            <person name="Qi J."/>
            <person name="Gao J.-M."/>
        </authorList>
    </citation>
    <scope>NUCLEOTIDE SEQUENCE [LARGE SCALE GENOMIC DNA]</scope>
    <source>
        <strain evidence="2 3">DSM 40503</strain>
    </source>
</reference>
<organism evidence="2 3">
    <name type="scientific">Streptomyces morookaense</name>
    <name type="common">Streptoverticillium morookaense</name>
    <dbReference type="NCBI Taxonomy" id="1970"/>
    <lineage>
        <taxon>Bacteria</taxon>
        <taxon>Bacillati</taxon>
        <taxon>Actinomycetota</taxon>
        <taxon>Actinomycetes</taxon>
        <taxon>Kitasatosporales</taxon>
        <taxon>Streptomycetaceae</taxon>
        <taxon>Streptomyces</taxon>
    </lineage>
</organism>
<comment type="caution">
    <text evidence="2">The sequence shown here is derived from an EMBL/GenBank/DDBJ whole genome shotgun (WGS) entry which is preliminary data.</text>
</comment>
<keyword evidence="1" id="KW-0472">Membrane</keyword>
<evidence type="ECO:0000313" key="3">
    <source>
        <dbReference type="Proteomes" id="UP000587462"/>
    </source>
</evidence>
<feature type="transmembrane region" description="Helical" evidence="1">
    <location>
        <begin position="66"/>
        <end position="86"/>
    </location>
</feature>
<keyword evidence="1" id="KW-1133">Transmembrane helix</keyword>
<accession>A0A7Y7B4E5</accession>
<gene>
    <name evidence="2" type="ORF">HG542_14265</name>
</gene>
<keyword evidence="1" id="KW-0812">Transmembrane</keyword>
<proteinExistence type="predicted"/>
<feature type="transmembrane region" description="Helical" evidence="1">
    <location>
        <begin position="92"/>
        <end position="113"/>
    </location>
</feature>
<sequence length="128" mass="13444">MDNKLYGRVRALFGVVLAVSAATLAVAALVGGSPAVWVRGVIVVVISAVLLLLAGRAFRGSRPAYLRMRLMSTVAPVAIVVIVALPHDGFPVWMKAEQAVVGVLLALAAVMVGRKDVRRAYPRTGGRA</sequence>
<evidence type="ECO:0000313" key="2">
    <source>
        <dbReference type="EMBL" id="NVK78829.1"/>
    </source>
</evidence>
<dbReference type="Proteomes" id="UP000587462">
    <property type="component" value="Unassembled WGS sequence"/>
</dbReference>
<feature type="transmembrane region" description="Helical" evidence="1">
    <location>
        <begin position="12"/>
        <end position="30"/>
    </location>
</feature>
<name>A0A7Y7B4E5_STRMO</name>
<protein>
    <submittedName>
        <fullName evidence="2">Uncharacterized protein</fullName>
    </submittedName>
</protein>
<dbReference type="AlphaFoldDB" id="A0A7Y7B4E5"/>
<feature type="transmembrane region" description="Helical" evidence="1">
    <location>
        <begin position="36"/>
        <end position="54"/>
    </location>
</feature>
<evidence type="ECO:0000256" key="1">
    <source>
        <dbReference type="SAM" id="Phobius"/>
    </source>
</evidence>